<accession>A0A177C6K0</accession>
<proteinExistence type="predicted"/>
<feature type="region of interest" description="Disordered" evidence="1">
    <location>
        <begin position="25"/>
        <end position="46"/>
    </location>
</feature>
<organism evidence="2 3">
    <name type="scientific">Paraphaeosphaeria sporulosa</name>
    <dbReference type="NCBI Taxonomy" id="1460663"/>
    <lineage>
        <taxon>Eukaryota</taxon>
        <taxon>Fungi</taxon>
        <taxon>Dikarya</taxon>
        <taxon>Ascomycota</taxon>
        <taxon>Pezizomycotina</taxon>
        <taxon>Dothideomycetes</taxon>
        <taxon>Pleosporomycetidae</taxon>
        <taxon>Pleosporales</taxon>
        <taxon>Massarineae</taxon>
        <taxon>Didymosphaeriaceae</taxon>
        <taxon>Paraphaeosphaeria</taxon>
    </lineage>
</organism>
<dbReference type="EMBL" id="KV441556">
    <property type="protein sequence ID" value="OAG02367.1"/>
    <property type="molecule type" value="Genomic_DNA"/>
</dbReference>
<evidence type="ECO:0000256" key="1">
    <source>
        <dbReference type="SAM" id="MobiDB-lite"/>
    </source>
</evidence>
<dbReference type="GeneID" id="28762663"/>
<evidence type="ECO:0000313" key="2">
    <source>
        <dbReference type="EMBL" id="OAG02367.1"/>
    </source>
</evidence>
<reference evidence="2 3" key="1">
    <citation type="submission" date="2016-05" db="EMBL/GenBank/DDBJ databases">
        <title>Comparative analysis of secretome profiles of manganese(II)-oxidizing ascomycete fungi.</title>
        <authorList>
            <consortium name="DOE Joint Genome Institute"/>
            <person name="Zeiner C.A."/>
            <person name="Purvine S.O."/>
            <person name="Zink E.M."/>
            <person name="Wu S."/>
            <person name="Pasa-Tolic L."/>
            <person name="Chaput D.L."/>
            <person name="Haridas S."/>
            <person name="Grigoriev I.V."/>
            <person name="Santelli C.M."/>
            <person name="Hansel C.M."/>
        </authorList>
    </citation>
    <scope>NUCLEOTIDE SEQUENCE [LARGE SCALE GENOMIC DNA]</scope>
    <source>
        <strain evidence="2 3">AP3s5-JAC2a</strain>
    </source>
</reference>
<dbReference type="RefSeq" id="XP_018032732.1">
    <property type="nucleotide sequence ID" value="XM_018179177.1"/>
</dbReference>
<keyword evidence="3" id="KW-1185">Reference proteome</keyword>
<dbReference type="AlphaFoldDB" id="A0A177C6K0"/>
<dbReference type="InParanoid" id="A0A177C6K0"/>
<sequence length="61" mass="6891">MRRPELLREGVSTSMMMKRYCRLPLSPRGGMDVPRQASGGLRPRRTAAPELIRLTQACYTA</sequence>
<protein>
    <submittedName>
        <fullName evidence="2">Uncharacterized protein</fullName>
    </submittedName>
</protein>
<dbReference type="Proteomes" id="UP000077069">
    <property type="component" value="Unassembled WGS sequence"/>
</dbReference>
<evidence type="ECO:0000313" key="3">
    <source>
        <dbReference type="Proteomes" id="UP000077069"/>
    </source>
</evidence>
<gene>
    <name evidence="2" type="ORF">CC84DRAFT_1167422</name>
</gene>
<name>A0A177C6K0_9PLEO</name>